<dbReference type="Gene3D" id="3.40.630.30">
    <property type="match status" value="1"/>
</dbReference>
<dbReference type="RefSeq" id="WP_202337941.1">
    <property type="nucleotide sequence ID" value="NZ_CP068439.1"/>
</dbReference>
<dbReference type="Pfam" id="PF12867">
    <property type="entry name" value="DinB_2"/>
    <property type="match status" value="1"/>
</dbReference>
<organism evidence="3 4">
    <name type="scientific">Aequorivita iocasae</name>
    <dbReference type="NCBI Taxonomy" id="2803865"/>
    <lineage>
        <taxon>Bacteria</taxon>
        <taxon>Pseudomonadati</taxon>
        <taxon>Bacteroidota</taxon>
        <taxon>Flavobacteriia</taxon>
        <taxon>Flavobacteriales</taxon>
        <taxon>Flavobacteriaceae</taxon>
        <taxon>Aequorivita</taxon>
    </lineage>
</organism>
<dbReference type="InterPro" id="IPR034660">
    <property type="entry name" value="DinB/YfiT-like"/>
</dbReference>
<dbReference type="EMBL" id="CP068439">
    <property type="protein sequence ID" value="QQX78123.1"/>
    <property type="molecule type" value="Genomic_DNA"/>
</dbReference>
<feature type="domain" description="N-acetyltransferase" evidence="2">
    <location>
        <begin position="1"/>
        <end position="151"/>
    </location>
</feature>
<keyword evidence="4" id="KW-1185">Reference proteome</keyword>
<evidence type="ECO:0000313" key="4">
    <source>
        <dbReference type="Proteomes" id="UP000629420"/>
    </source>
</evidence>
<dbReference type="PANTHER" id="PTHR13947:SF37">
    <property type="entry name" value="LD18367P"/>
    <property type="match status" value="1"/>
</dbReference>
<dbReference type="PROSITE" id="PS51186">
    <property type="entry name" value="GNAT"/>
    <property type="match status" value="1"/>
</dbReference>
<dbReference type="InterPro" id="IPR000182">
    <property type="entry name" value="GNAT_dom"/>
</dbReference>
<evidence type="ECO:0000313" key="3">
    <source>
        <dbReference type="EMBL" id="QQX78123.1"/>
    </source>
</evidence>
<evidence type="ECO:0000256" key="1">
    <source>
        <dbReference type="ARBA" id="ARBA00022679"/>
    </source>
</evidence>
<dbReference type="Gene3D" id="1.20.120.450">
    <property type="entry name" value="dinb family like domain"/>
    <property type="match status" value="1"/>
</dbReference>
<gene>
    <name evidence="3" type="ORF">JK629_07670</name>
</gene>
<dbReference type="SUPFAM" id="SSF55729">
    <property type="entry name" value="Acyl-CoA N-acyltransferases (Nat)"/>
    <property type="match status" value="1"/>
</dbReference>
<dbReference type="Pfam" id="PF00583">
    <property type="entry name" value="Acetyltransf_1"/>
    <property type="match status" value="1"/>
</dbReference>
<dbReference type="InterPro" id="IPR016181">
    <property type="entry name" value="Acyl_CoA_acyltransferase"/>
</dbReference>
<dbReference type="Proteomes" id="UP000629420">
    <property type="component" value="Chromosome"/>
</dbReference>
<name>A0ABX7DVW2_9FLAO</name>
<dbReference type="PANTHER" id="PTHR13947">
    <property type="entry name" value="GNAT FAMILY N-ACETYLTRANSFERASE"/>
    <property type="match status" value="1"/>
</dbReference>
<dbReference type="InterPro" id="IPR024775">
    <property type="entry name" value="DinB-like"/>
</dbReference>
<evidence type="ECO:0000259" key="2">
    <source>
        <dbReference type="PROSITE" id="PS51186"/>
    </source>
</evidence>
<dbReference type="SUPFAM" id="SSF109854">
    <property type="entry name" value="DinB/YfiT-like putative metalloenzymes"/>
    <property type="match status" value="1"/>
</dbReference>
<proteinExistence type="predicted"/>
<keyword evidence="1" id="KW-0808">Transferase</keyword>
<dbReference type="CDD" id="cd04301">
    <property type="entry name" value="NAT_SF"/>
    <property type="match status" value="1"/>
</dbReference>
<reference evidence="3 4" key="1">
    <citation type="submission" date="2021-01" db="EMBL/GenBank/DDBJ databases">
        <title>Aequorivita sp. strain KX20305, a bacterium isolated from the sediment collected at a cold seep field in South China Sea.</title>
        <authorList>
            <person name="Zhang H."/>
            <person name="Li C."/>
        </authorList>
    </citation>
    <scope>NUCLEOTIDE SEQUENCE [LARGE SCALE GENOMIC DNA]</scope>
    <source>
        <strain evidence="3 4">KX20305</strain>
    </source>
</reference>
<dbReference type="InterPro" id="IPR050769">
    <property type="entry name" value="NAT_camello-type"/>
</dbReference>
<protein>
    <submittedName>
        <fullName evidence="3">GNAT family N-acetyltransferase</fullName>
    </submittedName>
</protein>
<sequence>MRIVKYVPEYQKHFEKLNRAWVEKYFKMEPMDEALLLHPEDTILGKGGGIFFVEYQNQIIGTVALIPVGRGIFEMAKMAVAESFQGLGVGKLLCKTAIEEAKKRDADKLILFTNSQLKTASAIYHKFGFQEVPLIGHEYSRADIKMELLLKPVSPKWFNRKFNFNISMEKFPELLGSMELSILKFRKVTQRRFDEQLNFKPNGKWSIKEHIGHLWILESLWQKRFLEIKENKVKMSATDLNNQATNQSFFNQFSIEKLLSDFQEERANTIRIIENMSKRDFQNTLHHPRLNQPMRIIDLMYFITEHDAHHLNALLEILNKQDNH</sequence>
<accession>A0ABX7DVW2</accession>